<reference evidence="1" key="1">
    <citation type="submission" date="2014-09" db="EMBL/GenBank/DDBJ databases">
        <authorList>
            <person name="Magalhaes I.L.F."/>
            <person name="Oliveira U."/>
            <person name="Santos F.R."/>
            <person name="Vidigal T.H.D.A."/>
            <person name="Brescovit A.D."/>
            <person name="Santos A.J."/>
        </authorList>
    </citation>
    <scope>NUCLEOTIDE SEQUENCE</scope>
    <source>
        <tissue evidence="1">Shoot tissue taken approximately 20 cm above the soil surface</tissue>
    </source>
</reference>
<protein>
    <submittedName>
        <fullName evidence="1">Uncharacterized protein</fullName>
    </submittedName>
</protein>
<dbReference type="AlphaFoldDB" id="A0A0A9DSS0"/>
<organism evidence="1">
    <name type="scientific">Arundo donax</name>
    <name type="common">Giant reed</name>
    <name type="synonym">Donax arundinaceus</name>
    <dbReference type="NCBI Taxonomy" id="35708"/>
    <lineage>
        <taxon>Eukaryota</taxon>
        <taxon>Viridiplantae</taxon>
        <taxon>Streptophyta</taxon>
        <taxon>Embryophyta</taxon>
        <taxon>Tracheophyta</taxon>
        <taxon>Spermatophyta</taxon>
        <taxon>Magnoliopsida</taxon>
        <taxon>Liliopsida</taxon>
        <taxon>Poales</taxon>
        <taxon>Poaceae</taxon>
        <taxon>PACMAD clade</taxon>
        <taxon>Arundinoideae</taxon>
        <taxon>Arundineae</taxon>
        <taxon>Arundo</taxon>
    </lineage>
</organism>
<evidence type="ECO:0000313" key="1">
    <source>
        <dbReference type="EMBL" id="JAD86832.1"/>
    </source>
</evidence>
<name>A0A0A9DSS0_ARUDO</name>
<accession>A0A0A9DSS0</accession>
<dbReference type="EMBL" id="GBRH01211063">
    <property type="protein sequence ID" value="JAD86832.1"/>
    <property type="molecule type" value="Transcribed_RNA"/>
</dbReference>
<sequence length="48" mass="5783">MVTEGLRLSNAQFICQKTKIKYIFYKLINPVQKSWLISQMKFPRLYQS</sequence>
<proteinExistence type="predicted"/>
<reference evidence="1" key="2">
    <citation type="journal article" date="2015" name="Data Brief">
        <title>Shoot transcriptome of the giant reed, Arundo donax.</title>
        <authorList>
            <person name="Barrero R.A."/>
            <person name="Guerrero F.D."/>
            <person name="Moolhuijzen P."/>
            <person name="Goolsby J.A."/>
            <person name="Tidwell J."/>
            <person name="Bellgard S.E."/>
            <person name="Bellgard M.I."/>
        </authorList>
    </citation>
    <scope>NUCLEOTIDE SEQUENCE</scope>
    <source>
        <tissue evidence="1">Shoot tissue taken approximately 20 cm above the soil surface</tissue>
    </source>
</reference>